<accession>A0A0F9P6V9</accession>
<dbReference type="GO" id="GO:0032259">
    <property type="term" value="P:methylation"/>
    <property type="evidence" value="ECO:0007669"/>
    <property type="project" value="UniProtKB-KW"/>
</dbReference>
<reference evidence="4" key="1">
    <citation type="journal article" date="2015" name="Nature">
        <title>Complex archaea that bridge the gap between prokaryotes and eukaryotes.</title>
        <authorList>
            <person name="Spang A."/>
            <person name="Saw J.H."/>
            <person name="Jorgensen S.L."/>
            <person name="Zaremba-Niedzwiedzka K."/>
            <person name="Martijn J."/>
            <person name="Lind A.E."/>
            <person name="van Eijk R."/>
            <person name="Schleper C."/>
            <person name="Guy L."/>
            <person name="Ettema T.J."/>
        </authorList>
    </citation>
    <scope>NUCLEOTIDE SEQUENCE</scope>
</reference>
<keyword evidence="3" id="KW-0808">Transferase</keyword>
<proteinExistence type="inferred from homology"/>
<comment type="caution">
    <text evidence="4">The sequence shown here is derived from an EMBL/GenBank/DDBJ whole genome shotgun (WGS) entry which is preliminary data.</text>
</comment>
<evidence type="ECO:0000313" key="4">
    <source>
        <dbReference type="EMBL" id="KKN25794.1"/>
    </source>
</evidence>
<evidence type="ECO:0000256" key="3">
    <source>
        <dbReference type="ARBA" id="ARBA00022679"/>
    </source>
</evidence>
<dbReference type="EMBL" id="LAZR01002772">
    <property type="protein sequence ID" value="KKN25794.1"/>
    <property type="molecule type" value="Genomic_DNA"/>
</dbReference>
<dbReference type="GO" id="GO:0015948">
    <property type="term" value="P:methanogenesis"/>
    <property type="evidence" value="ECO:0007669"/>
    <property type="project" value="InterPro"/>
</dbReference>
<dbReference type="Gene3D" id="3.20.20.480">
    <property type="entry name" value="Trimethylamine methyltransferase-like"/>
    <property type="match status" value="1"/>
</dbReference>
<evidence type="ECO:0008006" key="5">
    <source>
        <dbReference type="Google" id="ProtNLM"/>
    </source>
</evidence>
<evidence type="ECO:0000256" key="2">
    <source>
        <dbReference type="ARBA" id="ARBA00022603"/>
    </source>
</evidence>
<protein>
    <recommendedName>
        <fullName evidence="5">Trimethylamine methyltransferase</fullName>
    </recommendedName>
</protein>
<name>A0A0F9P6V9_9ZZZZ</name>
<comment type="similarity">
    <text evidence="1">Belongs to the trimethylamine methyltransferase family.</text>
</comment>
<sequence length="478" mass="53111">MEDKYKLNIPRLNILSKDKLELIHLSSLEVLRRTGLDVKEPEAVEVFKKAGCFVDGERVRIPSNLVEWALRNVPHRACLCTRNGDPAMFLEENNVYFGTGSDTPNLVDPYTGERRLAVIKDIENVSKAVDFLDELSFVMCSGIASDVNTKISDLYHFEAMVNYTEKPIVFTAWSLENMKTIIEMAEVVAGGMEELRNSPFIVLYTEPISPLQLAKESTQKLMYMAEKSLPVIFTPAVITGGTGPVTLAGGIIQGNAEILAGYVLSNLIKEGAPFIYGGGITSMDMATSVACYASAEFMLGVCASTDMARYYRLPMFSFAGCSDSNIFDQQASLEAAMWVLLSSLSGGNLVHDVGYINNGLTTSFEQMVVTNEVIGMVRRITQGFEINEETMALDLIDKVGPGGEYLTSEHTLKHFKENWFPDLISRSPYEKWIEEGSKDLGTKANEKVKYILENHNPKPLNEKIKAKLRKIVESKNNK</sequence>
<organism evidence="4">
    <name type="scientific">marine sediment metagenome</name>
    <dbReference type="NCBI Taxonomy" id="412755"/>
    <lineage>
        <taxon>unclassified sequences</taxon>
        <taxon>metagenomes</taxon>
        <taxon>ecological metagenomes</taxon>
    </lineage>
</organism>
<dbReference type="AlphaFoldDB" id="A0A0F9P6V9"/>
<dbReference type="GO" id="GO:0008168">
    <property type="term" value="F:methyltransferase activity"/>
    <property type="evidence" value="ECO:0007669"/>
    <property type="project" value="UniProtKB-KW"/>
</dbReference>
<gene>
    <name evidence="4" type="ORF">LCGC14_0881210</name>
</gene>
<evidence type="ECO:0000256" key="1">
    <source>
        <dbReference type="ARBA" id="ARBA00007137"/>
    </source>
</evidence>
<keyword evidence="2" id="KW-0489">Methyltransferase</keyword>
<dbReference type="InterPro" id="IPR038601">
    <property type="entry name" value="MttB-like_sf"/>
</dbReference>
<dbReference type="InterPro" id="IPR010426">
    <property type="entry name" value="MTTB_MeTrfase"/>
</dbReference>
<dbReference type="Pfam" id="PF06253">
    <property type="entry name" value="MTTB"/>
    <property type="match status" value="1"/>
</dbReference>